<keyword evidence="2" id="KW-0328">Glycosyltransferase</keyword>
<feature type="transmembrane region" description="Helical" evidence="1">
    <location>
        <begin position="472"/>
        <end position="497"/>
    </location>
</feature>
<feature type="transmembrane region" description="Helical" evidence="1">
    <location>
        <begin position="428"/>
        <end position="451"/>
    </location>
</feature>
<gene>
    <name evidence="2" type="ORF">RJ641_027130</name>
</gene>
<name>A0AAN8VVL4_9MAGN</name>
<feature type="transmembrane region" description="Helical" evidence="1">
    <location>
        <begin position="217"/>
        <end position="248"/>
    </location>
</feature>
<evidence type="ECO:0000256" key="1">
    <source>
        <dbReference type="SAM" id="Phobius"/>
    </source>
</evidence>
<proteinExistence type="predicted"/>
<dbReference type="EMBL" id="JBAMMX010000004">
    <property type="protein sequence ID" value="KAK6941753.1"/>
    <property type="molecule type" value="Genomic_DNA"/>
</dbReference>
<feature type="transmembrane region" description="Helical" evidence="1">
    <location>
        <begin position="503"/>
        <end position="531"/>
    </location>
</feature>
<keyword evidence="3" id="KW-1185">Reference proteome</keyword>
<dbReference type="PANTHER" id="PTHR47555:SF2">
    <property type="entry name" value="N-ACETYLGLUCOSAMINYL TRANSFERASE COMPONENT FAMILY PROTEIN _ GPI1 FAMILY PROTEIN"/>
    <property type="match status" value="1"/>
</dbReference>
<dbReference type="AlphaFoldDB" id="A0AAN8VVL4"/>
<organism evidence="2 3">
    <name type="scientific">Dillenia turbinata</name>
    <dbReference type="NCBI Taxonomy" id="194707"/>
    <lineage>
        <taxon>Eukaryota</taxon>
        <taxon>Viridiplantae</taxon>
        <taxon>Streptophyta</taxon>
        <taxon>Embryophyta</taxon>
        <taxon>Tracheophyta</taxon>
        <taxon>Spermatophyta</taxon>
        <taxon>Magnoliopsida</taxon>
        <taxon>eudicotyledons</taxon>
        <taxon>Gunneridae</taxon>
        <taxon>Pentapetalae</taxon>
        <taxon>Dilleniales</taxon>
        <taxon>Dilleniaceae</taxon>
        <taxon>Dillenia</taxon>
    </lineage>
</organism>
<dbReference type="Pfam" id="PF05024">
    <property type="entry name" value="Gpi1"/>
    <property type="match status" value="1"/>
</dbReference>
<reference evidence="2 3" key="1">
    <citation type="submission" date="2023-12" db="EMBL/GenBank/DDBJ databases">
        <title>A high-quality genome assembly for Dillenia turbinata (Dilleniales).</title>
        <authorList>
            <person name="Chanderbali A."/>
        </authorList>
    </citation>
    <scope>NUCLEOTIDE SEQUENCE [LARGE SCALE GENOMIC DNA]</scope>
    <source>
        <strain evidence="2">LSX21</strain>
        <tissue evidence="2">Leaf</tissue>
    </source>
</reference>
<sequence>MVLFGWFLCPSRASLDIVVAFAVDEVSFSGFRPNLQTIPFNQGVLLEINRKMPLFLRMSHCSRFSWISALLVKCKWMMERIVLRPLFVVTFMQRNINTCLHERWSCGCYRLHGFLEQCKQDSGSMFNWIQLLCNSQDFFVGDSHLLPQLHHMHFDGEIDSDCDVHIIIYESPTYGGHHFSLSFFSFFEQETTILAINSAIAAKTIFLTQMGQEGFEYWFPFICLFTFFMKQLFGTFISSFSTLFYLILQLVHCTLSYGSDSWIYHTLAKLFSHTWKILHIQCCQILYWPILLQGNGLRSKSCVEHAEKGALHKHFLWSNVAADILLGNFIGLALLVSAESTCIWVLNYAIDIRNNLFVACGVCVVDGSSRRFQVEHRAGWNFRHDIPKYYPNLVHILGIAISGMVFGFTIPAALTVDTIRLSTLHVATIHWLLSVMYSVQIQALAALWRLFRGRKWNPLRKRFDSFDYSVEQHAVGSLLFSPLLLLLPTTSVFYIFFSILESTICFVCIMIEVTISVVHATPYITILFWLLRQRRFPYGIWFENILCQRDGIGSPENRQILSPYYKNVFSGISCSLIASSAYGVLSEKRFPSSLGLLFLRQCLGWYVMPACGSEGGVRKWAGAPRKH</sequence>
<dbReference type="InterPro" id="IPR007720">
    <property type="entry name" value="PigQ/GPI1"/>
</dbReference>
<dbReference type="GO" id="GO:0016020">
    <property type="term" value="C:membrane"/>
    <property type="evidence" value="ECO:0007669"/>
    <property type="project" value="InterPro"/>
</dbReference>
<keyword evidence="1" id="KW-0812">Transmembrane</keyword>
<feature type="transmembrane region" description="Helical" evidence="1">
    <location>
        <begin position="393"/>
        <end position="416"/>
    </location>
</feature>
<dbReference type="GO" id="GO:0006506">
    <property type="term" value="P:GPI anchor biosynthetic process"/>
    <property type="evidence" value="ECO:0007669"/>
    <property type="project" value="InterPro"/>
</dbReference>
<comment type="caution">
    <text evidence="2">The sequence shown here is derived from an EMBL/GenBank/DDBJ whole genome shotgun (WGS) entry which is preliminary data.</text>
</comment>
<keyword evidence="1" id="KW-0472">Membrane</keyword>
<keyword evidence="1" id="KW-1133">Transmembrane helix</keyword>
<keyword evidence="2" id="KW-0808">Transferase</keyword>
<evidence type="ECO:0000313" key="3">
    <source>
        <dbReference type="Proteomes" id="UP001370490"/>
    </source>
</evidence>
<dbReference type="GO" id="GO:0016757">
    <property type="term" value="F:glycosyltransferase activity"/>
    <property type="evidence" value="ECO:0007669"/>
    <property type="project" value="UniProtKB-KW"/>
</dbReference>
<evidence type="ECO:0000313" key="2">
    <source>
        <dbReference type="EMBL" id="KAK6941753.1"/>
    </source>
</evidence>
<accession>A0AAN8VVL4</accession>
<dbReference type="PANTHER" id="PTHR47555">
    <property type="entry name" value="N-ACETYLGLUCOSAMINYL TRANSFERASE COMPONENT FAMILY PROTEIN / GPI1 FAMILY PROTEIN"/>
    <property type="match status" value="1"/>
</dbReference>
<dbReference type="Proteomes" id="UP001370490">
    <property type="component" value="Unassembled WGS sequence"/>
</dbReference>
<protein>
    <submittedName>
        <fullName evidence="2">Phosphatidylinositol N-acetylglucosaminyltransferase subunit Q/GPI1</fullName>
    </submittedName>
</protein>